<dbReference type="GO" id="GO:0005634">
    <property type="term" value="C:nucleus"/>
    <property type="evidence" value="ECO:0007669"/>
    <property type="project" value="UniProtKB-SubCell"/>
</dbReference>
<dbReference type="InterPro" id="IPR053822">
    <property type="entry name" value="SDE2-like_dom"/>
</dbReference>
<dbReference type="PANTHER" id="PTHR12786">
    <property type="entry name" value="SPLICING FACTOR SF3A-RELATED"/>
    <property type="match status" value="1"/>
</dbReference>
<evidence type="ECO:0000256" key="7">
    <source>
        <dbReference type="ARBA" id="ARBA00023242"/>
    </source>
</evidence>
<feature type="coiled-coil region" evidence="9">
    <location>
        <begin position="117"/>
        <end position="184"/>
    </location>
</feature>
<evidence type="ECO:0000256" key="9">
    <source>
        <dbReference type="SAM" id="Coils"/>
    </source>
</evidence>
<dbReference type="Pfam" id="PF22782">
    <property type="entry name" value="SDE2"/>
    <property type="match status" value="1"/>
</dbReference>
<keyword evidence="5" id="KW-0507">mRNA processing</keyword>
<proteinExistence type="inferred from homology"/>
<dbReference type="AlphaFoldDB" id="A0AAV9AYN7"/>
<evidence type="ECO:0000256" key="1">
    <source>
        <dbReference type="ARBA" id="ARBA00004123"/>
    </source>
</evidence>
<evidence type="ECO:0000313" key="12">
    <source>
        <dbReference type="EMBL" id="KAK1269313.1"/>
    </source>
</evidence>
<dbReference type="PANTHER" id="PTHR12786:SF1">
    <property type="entry name" value="SPLICING REGULATOR SDE2"/>
    <property type="match status" value="1"/>
</dbReference>
<dbReference type="Proteomes" id="UP001179952">
    <property type="component" value="Unassembled WGS sequence"/>
</dbReference>
<evidence type="ECO:0000256" key="5">
    <source>
        <dbReference type="ARBA" id="ARBA00022664"/>
    </source>
</evidence>
<comment type="similarity">
    <text evidence="3">Belongs to the SDE2 family.</text>
</comment>
<keyword evidence="8" id="KW-0131">Cell cycle</keyword>
<keyword evidence="13" id="KW-1185">Reference proteome</keyword>
<feature type="region of interest" description="Disordered" evidence="10">
    <location>
        <begin position="215"/>
        <end position="260"/>
    </location>
</feature>
<reference evidence="12" key="1">
    <citation type="journal article" date="2023" name="Nat. Commun.">
        <title>Diploid and tetraploid genomes of Acorus and the evolution of monocots.</title>
        <authorList>
            <person name="Ma L."/>
            <person name="Liu K.W."/>
            <person name="Li Z."/>
            <person name="Hsiao Y.Y."/>
            <person name="Qi Y."/>
            <person name="Fu T."/>
            <person name="Tang G.D."/>
            <person name="Zhang D."/>
            <person name="Sun W.H."/>
            <person name="Liu D.K."/>
            <person name="Li Y."/>
            <person name="Chen G.Z."/>
            <person name="Liu X.D."/>
            <person name="Liao X.Y."/>
            <person name="Jiang Y.T."/>
            <person name="Yu X."/>
            <person name="Hao Y."/>
            <person name="Huang J."/>
            <person name="Zhao X.W."/>
            <person name="Ke S."/>
            <person name="Chen Y.Y."/>
            <person name="Wu W.L."/>
            <person name="Hsu J.L."/>
            <person name="Lin Y.F."/>
            <person name="Huang M.D."/>
            <person name="Li C.Y."/>
            <person name="Huang L."/>
            <person name="Wang Z.W."/>
            <person name="Zhao X."/>
            <person name="Zhong W.Y."/>
            <person name="Peng D.H."/>
            <person name="Ahmad S."/>
            <person name="Lan S."/>
            <person name="Zhang J.S."/>
            <person name="Tsai W.C."/>
            <person name="Van de Peer Y."/>
            <person name="Liu Z.J."/>
        </authorList>
    </citation>
    <scope>NUCLEOTIDE SEQUENCE</scope>
    <source>
        <strain evidence="12">SCP</strain>
    </source>
</reference>
<evidence type="ECO:0000313" key="13">
    <source>
        <dbReference type="Proteomes" id="UP001179952"/>
    </source>
</evidence>
<comment type="subcellular location">
    <subcellularLocation>
        <location evidence="2">Cytoplasm</location>
    </subcellularLocation>
    <subcellularLocation>
        <location evidence="1">Nucleus</location>
    </subcellularLocation>
</comment>
<keyword evidence="6" id="KW-0508">mRNA splicing</keyword>
<reference evidence="12" key="2">
    <citation type="submission" date="2023-06" db="EMBL/GenBank/DDBJ databases">
        <authorList>
            <person name="Ma L."/>
            <person name="Liu K.-W."/>
            <person name="Li Z."/>
            <person name="Hsiao Y.-Y."/>
            <person name="Qi Y."/>
            <person name="Fu T."/>
            <person name="Tang G."/>
            <person name="Zhang D."/>
            <person name="Sun W.-H."/>
            <person name="Liu D.-K."/>
            <person name="Li Y."/>
            <person name="Chen G.-Z."/>
            <person name="Liu X.-D."/>
            <person name="Liao X.-Y."/>
            <person name="Jiang Y.-T."/>
            <person name="Yu X."/>
            <person name="Hao Y."/>
            <person name="Huang J."/>
            <person name="Zhao X.-W."/>
            <person name="Ke S."/>
            <person name="Chen Y.-Y."/>
            <person name="Wu W.-L."/>
            <person name="Hsu J.-L."/>
            <person name="Lin Y.-F."/>
            <person name="Huang M.-D."/>
            <person name="Li C.-Y."/>
            <person name="Huang L."/>
            <person name="Wang Z.-W."/>
            <person name="Zhao X."/>
            <person name="Zhong W.-Y."/>
            <person name="Peng D.-H."/>
            <person name="Ahmad S."/>
            <person name="Lan S."/>
            <person name="Zhang J.-S."/>
            <person name="Tsai W.-C."/>
            <person name="Van De Peer Y."/>
            <person name="Liu Z.-J."/>
        </authorList>
    </citation>
    <scope>NUCLEOTIDE SEQUENCE</scope>
    <source>
        <strain evidence="12">SCP</strain>
        <tissue evidence="12">Leaves</tissue>
    </source>
</reference>
<dbReference type="GO" id="GO:0008380">
    <property type="term" value="P:RNA splicing"/>
    <property type="evidence" value="ECO:0007669"/>
    <property type="project" value="UniProtKB-KW"/>
</dbReference>
<dbReference type="PROSITE" id="PS50053">
    <property type="entry name" value="UBIQUITIN_2"/>
    <property type="match status" value="1"/>
</dbReference>
<accession>A0AAV9AYN7</accession>
<dbReference type="SUPFAM" id="SSF54236">
    <property type="entry name" value="Ubiquitin-like"/>
    <property type="match status" value="1"/>
</dbReference>
<organism evidence="12 13">
    <name type="scientific">Acorus gramineus</name>
    <name type="common">Dwarf sweet flag</name>
    <dbReference type="NCBI Taxonomy" id="55184"/>
    <lineage>
        <taxon>Eukaryota</taxon>
        <taxon>Viridiplantae</taxon>
        <taxon>Streptophyta</taxon>
        <taxon>Embryophyta</taxon>
        <taxon>Tracheophyta</taxon>
        <taxon>Spermatophyta</taxon>
        <taxon>Magnoliopsida</taxon>
        <taxon>Liliopsida</taxon>
        <taxon>Acoraceae</taxon>
        <taxon>Acorus</taxon>
    </lineage>
</organism>
<dbReference type="InterPro" id="IPR029071">
    <property type="entry name" value="Ubiquitin-like_domsf"/>
</dbReference>
<protein>
    <recommendedName>
        <fullName evidence="11">Ubiquitin-like domain-containing protein</fullName>
    </recommendedName>
</protein>
<evidence type="ECO:0000256" key="10">
    <source>
        <dbReference type="SAM" id="MobiDB-lite"/>
    </source>
</evidence>
<evidence type="ECO:0000256" key="8">
    <source>
        <dbReference type="ARBA" id="ARBA00023306"/>
    </source>
</evidence>
<keyword evidence="9" id="KW-0175">Coiled coil</keyword>
<evidence type="ECO:0000256" key="3">
    <source>
        <dbReference type="ARBA" id="ARBA00008726"/>
    </source>
</evidence>
<gene>
    <name evidence="12" type="ORF">QJS04_geneDACA008186</name>
</gene>
<dbReference type="EMBL" id="JAUJYN010000006">
    <property type="protein sequence ID" value="KAK1269313.1"/>
    <property type="molecule type" value="Genomic_DNA"/>
</dbReference>
<keyword evidence="7" id="KW-0539">Nucleus</keyword>
<evidence type="ECO:0000256" key="2">
    <source>
        <dbReference type="ARBA" id="ARBA00004496"/>
    </source>
</evidence>
<evidence type="ECO:0000259" key="11">
    <source>
        <dbReference type="PROSITE" id="PS50053"/>
    </source>
</evidence>
<comment type="caution">
    <text evidence="12">The sequence shown here is derived from an EMBL/GenBank/DDBJ whole genome shotgun (WGS) entry which is preliminary data.</text>
</comment>
<evidence type="ECO:0000256" key="6">
    <source>
        <dbReference type="ARBA" id="ARBA00023187"/>
    </source>
</evidence>
<feature type="domain" description="Ubiquitin-like" evidence="11">
    <location>
        <begin position="3"/>
        <end position="81"/>
    </location>
</feature>
<dbReference type="GO" id="GO:0006397">
    <property type="term" value="P:mRNA processing"/>
    <property type="evidence" value="ECO:0007669"/>
    <property type="project" value="UniProtKB-KW"/>
</dbReference>
<name>A0AAV9AYN7_ACOGR</name>
<dbReference type="GO" id="GO:0005737">
    <property type="term" value="C:cytoplasm"/>
    <property type="evidence" value="ECO:0007669"/>
    <property type="project" value="UniProtKB-SubCell"/>
</dbReference>
<dbReference type="Gene3D" id="3.10.20.90">
    <property type="entry name" value="Phosphatidylinositol 3-kinase Catalytic Subunit, Chain A, domain 1"/>
    <property type="match status" value="1"/>
</dbReference>
<evidence type="ECO:0000256" key="4">
    <source>
        <dbReference type="ARBA" id="ARBA00022490"/>
    </source>
</evidence>
<dbReference type="InterPro" id="IPR051421">
    <property type="entry name" value="RNA_Proc_DNA_Dmg_Regulator"/>
</dbReference>
<sequence>MAIQIFVRLIDGHTRCLSFPSSPSISGETLKRRLSDLTGIPAPSQRLVSGTLDIRDETLVPPPDASGFPPTLHLLLRLPGGKGGFGSLLRGAATKAGQKKTNNFDACRDMSGRRLRHVNAEKRLEEWRAEAEERKLERIAEEFLKRKAKEVRKGAAKGPTEKYVEKYREESERCAGEVEEAVRESFRLYEEQKRKALPASGSASKRLKLWFGKQKLEESDSEEEDEDDEDNDRKSVVTDGEGTSGSGPEGPNSWSLEWKG</sequence>
<keyword evidence="4" id="KW-0963">Cytoplasm</keyword>
<feature type="compositionally biased region" description="Acidic residues" evidence="10">
    <location>
        <begin position="219"/>
        <end position="230"/>
    </location>
</feature>
<dbReference type="InterPro" id="IPR000626">
    <property type="entry name" value="Ubiquitin-like_dom"/>
</dbReference>